<organism evidence="2 3">
    <name type="scientific">Aquibaculum arenosum</name>
    <dbReference type="NCBI Taxonomy" id="3032591"/>
    <lineage>
        <taxon>Bacteria</taxon>
        <taxon>Pseudomonadati</taxon>
        <taxon>Pseudomonadota</taxon>
        <taxon>Alphaproteobacteria</taxon>
        <taxon>Rhodospirillales</taxon>
        <taxon>Rhodovibrionaceae</taxon>
        <taxon>Aquibaculum</taxon>
    </lineage>
</organism>
<dbReference type="Gene3D" id="1.20.1280.20">
    <property type="entry name" value="HscB, C-terminal domain"/>
    <property type="match status" value="1"/>
</dbReference>
<dbReference type="Pfam" id="PF14557">
    <property type="entry name" value="AphA_like"/>
    <property type="match status" value="1"/>
</dbReference>
<accession>A0ABT5YN13</accession>
<evidence type="ECO:0000313" key="3">
    <source>
        <dbReference type="Proteomes" id="UP001215503"/>
    </source>
</evidence>
<proteinExistence type="predicted"/>
<protein>
    <recommendedName>
        <fullName evidence="4">PadR family transcriptional regulator</fullName>
    </recommendedName>
</protein>
<evidence type="ECO:0008006" key="4">
    <source>
        <dbReference type="Google" id="ProtNLM"/>
    </source>
</evidence>
<dbReference type="SUPFAM" id="SSF46785">
    <property type="entry name" value="Winged helix' DNA-binding domain"/>
    <property type="match status" value="1"/>
</dbReference>
<dbReference type="Proteomes" id="UP001215503">
    <property type="component" value="Unassembled WGS sequence"/>
</dbReference>
<gene>
    <name evidence="2" type="ORF">P2G67_06635</name>
</gene>
<evidence type="ECO:0000256" key="1">
    <source>
        <dbReference type="ARBA" id="ARBA00023186"/>
    </source>
</evidence>
<dbReference type="EMBL" id="JARHUD010000003">
    <property type="protein sequence ID" value="MDF2095649.1"/>
    <property type="molecule type" value="Genomic_DNA"/>
</dbReference>
<keyword evidence="3" id="KW-1185">Reference proteome</keyword>
<name>A0ABT5YN13_9PROT</name>
<keyword evidence="1" id="KW-0143">Chaperone</keyword>
<comment type="caution">
    <text evidence="2">The sequence shown here is derived from an EMBL/GenBank/DDBJ whole genome shotgun (WGS) entry which is preliminary data.</text>
</comment>
<dbReference type="Gene3D" id="1.10.10.10">
    <property type="entry name" value="Winged helix-like DNA-binding domain superfamily/Winged helix DNA-binding domain"/>
    <property type="match status" value="1"/>
</dbReference>
<reference evidence="2 3" key="1">
    <citation type="submission" date="2023-03" db="EMBL/GenBank/DDBJ databases">
        <title>Fodinicurvata sp. CAU 1616 isolated from sea sendiment.</title>
        <authorList>
            <person name="Kim W."/>
        </authorList>
    </citation>
    <scope>NUCLEOTIDE SEQUENCE [LARGE SCALE GENOMIC DNA]</scope>
    <source>
        <strain evidence="2 3">CAU 1616</strain>
    </source>
</reference>
<dbReference type="InterPro" id="IPR036390">
    <property type="entry name" value="WH_DNA-bd_sf"/>
</dbReference>
<evidence type="ECO:0000313" key="2">
    <source>
        <dbReference type="EMBL" id="MDF2095649.1"/>
    </source>
</evidence>
<dbReference type="InterPro" id="IPR029434">
    <property type="entry name" value="Put_trans_reg"/>
</dbReference>
<dbReference type="RefSeq" id="WP_275821276.1">
    <property type="nucleotide sequence ID" value="NZ_JARHUD010000003.1"/>
</dbReference>
<sequence>MYRDNSLMPSEAIRLLALGILTEGERSYADLASAVRHFTERLVGPSLDLMAQPLELLKVEGLIEAVDGRGLADNAHLRITAAGEDALQTLLRANLRSQINDLNKLIIALKVRFLHLLPEAEQRNQAEMMVELFERDLARLLDLRQHHAREAGALTTWLDLEVAQTRARLAWFEALATGAQT</sequence>
<dbReference type="InterPro" id="IPR036388">
    <property type="entry name" value="WH-like_DNA-bd_sf"/>
</dbReference>
<dbReference type="InterPro" id="IPR036386">
    <property type="entry name" value="HscB_C_sf"/>
</dbReference>